<organism evidence="1 2">
    <name type="scientific">Poriferisphaera corsica</name>
    <dbReference type="NCBI Taxonomy" id="2528020"/>
    <lineage>
        <taxon>Bacteria</taxon>
        <taxon>Pseudomonadati</taxon>
        <taxon>Planctomycetota</taxon>
        <taxon>Phycisphaerae</taxon>
        <taxon>Phycisphaerales</taxon>
        <taxon>Phycisphaeraceae</taxon>
        <taxon>Poriferisphaera</taxon>
    </lineage>
</organism>
<gene>
    <name evidence="1" type="ORF">KS4_31120</name>
</gene>
<proteinExistence type="predicted"/>
<keyword evidence="2" id="KW-1185">Reference proteome</keyword>
<dbReference type="AlphaFoldDB" id="A0A517YXT9"/>
<evidence type="ECO:0000313" key="2">
    <source>
        <dbReference type="Proteomes" id="UP000317369"/>
    </source>
</evidence>
<name>A0A517YXT9_9BACT</name>
<reference evidence="1 2" key="1">
    <citation type="submission" date="2019-02" db="EMBL/GenBank/DDBJ databases">
        <title>Deep-cultivation of Planctomycetes and their phenomic and genomic characterization uncovers novel biology.</title>
        <authorList>
            <person name="Wiegand S."/>
            <person name="Jogler M."/>
            <person name="Boedeker C."/>
            <person name="Pinto D."/>
            <person name="Vollmers J."/>
            <person name="Rivas-Marin E."/>
            <person name="Kohn T."/>
            <person name="Peeters S.H."/>
            <person name="Heuer A."/>
            <person name="Rast P."/>
            <person name="Oberbeckmann S."/>
            <person name="Bunk B."/>
            <person name="Jeske O."/>
            <person name="Meyerdierks A."/>
            <person name="Storesund J.E."/>
            <person name="Kallscheuer N."/>
            <person name="Luecker S."/>
            <person name="Lage O.M."/>
            <person name="Pohl T."/>
            <person name="Merkel B.J."/>
            <person name="Hornburger P."/>
            <person name="Mueller R.-W."/>
            <person name="Bruemmer F."/>
            <person name="Labrenz M."/>
            <person name="Spormann A.M."/>
            <person name="Op den Camp H."/>
            <person name="Overmann J."/>
            <person name="Amann R."/>
            <person name="Jetten M.S.M."/>
            <person name="Mascher T."/>
            <person name="Medema M.H."/>
            <person name="Devos D.P."/>
            <person name="Kaster A.-K."/>
            <person name="Ovreas L."/>
            <person name="Rohde M."/>
            <person name="Galperin M.Y."/>
            <person name="Jogler C."/>
        </authorList>
    </citation>
    <scope>NUCLEOTIDE SEQUENCE [LARGE SCALE GENOMIC DNA]</scope>
    <source>
        <strain evidence="1 2">KS4</strain>
    </source>
</reference>
<dbReference type="EMBL" id="CP036425">
    <property type="protein sequence ID" value="QDU35035.1"/>
    <property type="molecule type" value="Genomic_DNA"/>
</dbReference>
<evidence type="ECO:0000313" key="1">
    <source>
        <dbReference type="EMBL" id="QDU35035.1"/>
    </source>
</evidence>
<protein>
    <submittedName>
        <fullName evidence="1">Uncharacterized protein</fullName>
    </submittedName>
</protein>
<dbReference type="KEGG" id="pcor:KS4_31120"/>
<accession>A0A517YXT9</accession>
<sequence length="82" mass="9604">MASGHLKGPYLRFFVLFDQYFTNYYIIRGLIGEKYRLHGGCGGRIIKNIGILGGWLFSKVFVSVRYPDRYITFDTFFVHIRS</sequence>
<dbReference type="Proteomes" id="UP000317369">
    <property type="component" value="Chromosome"/>
</dbReference>